<dbReference type="Gene3D" id="1.10.472.10">
    <property type="entry name" value="Cyclin-like"/>
    <property type="match status" value="1"/>
</dbReference>
<dbReference type="GeneID" id="29002246"/>
<dbReference type="InParanoid" id="A0A162XBM9"/>
<keyword evidence="3" id="KW-1185">Reference proteome</keyword>
<dbReference type="Proteomes" id="UP000077315">
    <property type="component" value="Unassembled WGS sequence"/>
</dbReference>
<evidence type="ECO:0000313" key="3">
    <source>
        <dbReference type="Proteomes" id="UP000077315"/>
    </source>
</evidence>
<gene>
    <name evidence="2" type="ORF">PHYBLDRAFT_64702</name>
</gene>
<reference evidence="3" key="1">
    <citation type="submission" date="2015-06" db="EMBL/GenBank/DDBJ databases">
        <title>Expansion of signal transduction pathways in fungi by whole-genome duplication.</title>
        <authorList>
            <consortium name="DOE Joint Genome Institute"/>
            <person name="Corrochano L.M."/>
            <person name="Kuo A."/>
            <person name="Marcet-Houben M."/>
            <person name="Polaino S."/>
            <person name="Salamov A."/>
            <person name="Villalobos J.M."/>
            <person name="Alvarez M.I."/>
            <person name="Avalos J."/>
            <person name="Benito E.P."/>
            <person name="Benoit I."/>
            <person name="Burger G."/>
            <person name="Camino L.P."/>
            <person name="Canovas D."/>
            <person name="Cerda-Olmedo E."/>
            <person name="Cheng J.-F."/>
            <person name="Dominguez A."/>
            <person name="Elias M."/>
            <person name="Eslava A.P."/>
            <person name="Glaser F."/>
            <person name="Grimwood J."/>
            <person name="Gutierrez G."/>
            <person name="Heitman J."/>
            <person name="Henrissat B."/>
            <person name="Iturriaga E.A."/>
            <person name="Lang B.F."/>
            <person name="Lavin J.L."/>
            <person name="Lee S."/>
            <person name="Li W."/>
            <person name="Lindquist E."/>
            <person name="Lopez-Garcia S."/>
            <person name="Luque E.M."/>
            <person name="Marcos A.T."/>
            <person name="Martin J."/>
            <person name="McCluskey K."/>
            <person name="Medina H.R."/>
            <person name="Miralles-Duran A."/>
            <person name="Miyazaki A."/>
            <person name="Munoz-Torres E."/>
            <person name="Oguiza J.A."/>
            <person name="Ohm R."/>
            <person name="Olmedo M."/>
            <person name="Orejas M."/>
            <person name="Ortiz-Castellanos L."/>
            <person name="Pisabarro A.G."/>
            <person name="Rodriguez-Romero J."/>
            <person name="Ruiz-Herrera J."/>
            <person name="Ruiz-Vazquez R."/>
            <person name="Sanz C."/>
            <person name="Schackwitz W."/>
            <person name="Schmutz J."/>
            <person name="Shahriari M."/>
            <person name="Shelest E."/>
            <person name="Silva-Franco F."/>
            <person name="Soanes D."/>
            <person name="Syed K."/>
            <person name="Tagua V.G."/>
            <person name="Talbot N.J."/>
            <person name="Thon M."/>
            <person name="De vries R.P."/>
            <person name="Wiebenga A."/>
            <person name="Yadav J.S."/>
            <person name="Braun E.L."/>
            <person name="Baker S."/>
            <person name="Garre V."/>
            <person name="Horwitz B."/>
            <person name="Torres-Martinez S."/>
            <person name="Idnurm A."/>
            <person name="Herrera-Estrella A."/>
            <person name="Gabaldon T."/>
            <person name="Grigoriev I.V."/>
        </authorList>
    </citation>
    <scope>NUCLEOTIDE SEQUENCE [LARGE SCALE GENOMIC DNA]</scope>
    <source>
        <strain evidence="3">NRRL 1555(-)</strain>
    </source>
</reference>
<feature type="region of interest" description="Disordered" evidence="1">
    <location>
        <begin position="355"/>
        <end position="375"/>
    </location>
</feature>
<protein>
    <submittedName>
        <fullName evidence="2">Cyclin</fullName>
    </submittedName>
</protein>
<dbReference type="STRING" id="763407.A0A162XBM9"/>
<dbReference type="InterPro" id="IPR036915">
    <property type="entry name" value="Cyclin-like_sf"/>
</dbReference>
<evidence type="ECO:0000256" key="1">
    <source>
        <dbReference type="SAM" id="MobiDB-lite"/>
    </source>
</evidence>
<dbReference type="PANTHER" id="PTHR15615:SF10">
    <property type="entry name" value="PHO85 CYCLIN-2-RELATED"/>
    <property type="match status" value="1"/>
</dbReference>
<dbReference type="AlphaFoldDB" id="A0A162XBM9"/>
<dbReference type="InterPro" id="IPR013922">
    <property type="entry name" value="Cyclin_PHO80-like"/>
</dbReference>
<organism evidence="2 3">
    <name type="scientific">Phycomyces blakesleeanus (strain ATCC 8743b / DSM 1359 / FGSC 10004 / NBRC 33097 / NRRL 1555)</name>
    <dbReference type="NCBI Taxonomy" id="763407"/>
    <lineage>
        <taxon>Eukaryota</taxon>
        <taxon>Fungi</taxon>
        <taxon>Fungi incertae sedis</taxon>
        <taxon>Mucoromycota</taxon>
        <taxon>Mucoromycotina</taxon>
        <taxon>Mucoromycetes</taxon>
        <taxon>Mucorales</taxon>
        <taxon>Phycomycetaceae</taxon>
        <taxon>Phycomyces</taxon>
    </lineage>
</organism>
<evidence type="ECO:0000313" key="2">
    <source>
        <dbReference type="EMBL" id="OAD73745.1"/>
    </source>
</evidence>
<dbReference type="GO" id="GO:0005634">
    <property type="term" value="C:nucleus"/>
    <property type="evidence" value="ECO:0007669"/>
    <property type="project" value="TreeGrafter"/>
</dbReference>
<accession>A0A162XBM9</accession>
<name>A0A162XBM9_PHYB8</name>
<dbReference type="CDD" id="cd20557">
    <property type="entry name" value="CYCLIN_ScPCL1-like"/>
    <property type="match status" value="1"/>
</dbReference>
<dbReference type="GO" id="GO:0000307">
    <property type="term" value="C:cyclin-dependent protein kinase holoenzyme complex"/>
    <property type="evidence" value="ECO:0007669"/>
    <property type="project" value="TreeGrafter"/>
</dbReference>
<proteinExistence type="predicted"/>
<sequence>MTENHTNGLLDLLRSPVSPQFLSYVSRQASLVIPCDDQPDLDSDKNPLVLPHLHTFVCLLIRRSSMRSGTILAALVFLNRLQKRLSLVARGSFCTCHRIFLATLIITAKSLHDSSPKNKHWARYAMYFNLPEVNLMEIQLLALLDYELIIDMEELQSEYARYYQSSRRSSLLELYPQPNPPQYSPQSLESITSCGDLGLVLHYQTFHPNTCEKPLPAMVPSISITQESIATATTTVPLDIYPIRQGSAFVTSNEHLPSLASSISSSTSSNDLSIDADHSQILSHSDGGIRMLTPVYPAARLRDSTPEEPIRYKHHSDVNTRADKQVLPQLPKPHLGHRFSIDMFVELGRNSKSMGYTPSWSQEDGPRFSYSPRIV</sequence>
<dbReference type="GO" id="GO:0016538">
    <property type="term" value="F:cyclin-dependent protein serine/threonine kinase regulator activity"/>
    <property type="evidence" value="ECO:0007669"/>
    <property type="project" value="TreeGrafter"/>
</dbReference>
<dbReference type="Pfam" id="PF08613">
    <property type="entry name" value="Cyclin"/>
    <property type="match status" value="1"/>
</dbReference>
<dbReference type="OrthoDB" id="10250320at2759"/>
<dbReference type="PANTHER" id="PTHR15615">
    <property type="match status" value="1"/>
</dbReference>
<dbReference type="GO" id="GO:0019901">
    <property type="term" value="F:protein kinase binding"/>
    <property type="evidence" value="ECO:0007669"/>
    <property type="project" value="InterPro"/>
</dbReference>
<dbReference type="RefSeq" id="XP_018291785.1">
    <property type="nucleotide sequence ID" value="XM_018441340.1"/>
</dbReference>
<dbReference type="VEuPathDB" id="FungiDB:PHYBLDRAFT_64702"/>
<dbReference type="SUPFAM" id="SSF47954">
    <property type="entry name" value="Cyclin-like"/>
    <property type="match status" value="1"/>
</dbReference>
<dbReference type="EMBL" id="KV440980">
    <property type="protein sequence ID" value="OAD73745.1"/>
    <property type="molecule type" value="Genomic_DNA"/>
</dbReference>